<dbReference type="EMBL" id="MU154545">
    <property type="protein sequence ID" value="KAF9497306.1"/>
    <property type="molecule type" value="Genomic_DNA"/>
</dbReference>
<dbReference type="AlphaFoldDB" id="A0A9P6A110"/>
<evidence type="ECO:0000313" key="2">
    <source>
        <dbReference type="Proteomes" id="UP000807025"/>
    </source>
</evidence>
<dbReference type="Proteomes" id="UP000807025">
    <property type="component" value="Unassembled WGS sequence"/>
</dbReference>
<dbReference type="OrthoDB" id="2273864at2759"/>
<sequence length="88" mass="10578">DDWAEWLAICKFSLNNKTQMSSWQSPFYLNYSRHLRMGVELRRQSKVEACMVCEQMKQTWEEVQSTLVKAGEEMKKYMDRKVGEMPEY</sequence>
<name>A0A9P6A110_PLEER</name>
<comment type="caution">
    <text evidence="1">The sequence shown here is derived from an EMBL/GenBank/DDBJ whole genome shotgun (WGS) entry which is preliminary data.</text>
</comment>
<accession>A0A9P6A110</accession>
<reference evidence="1" key="1">
    <citation type="submission" date="2020-11" db="EMBL/GenBank/DDBJ databases">
        <authorList>
            <consortium name="DOE Joint Genome Institute"/>
            <person name="Ahrendt S."/>
            <person name="Riley R."/>
            <person name="Andreopoulos W."/>
            <person name="Labutti K."/>
            <person name="Pangilinan J."/>
            <person name="Ruiz-Duenas F.J."/>
            <person name="Barrasa J.M."/>
            <person name="Sanchez-Garcia M."/>
            <person name="Camarero S."/>
            <person name="Miyauchi S."/>
            <person name="Serrano A."/>
            <person name="Linde D."/>
            <person name="Babiker R."/>
            <person name="Drula E."/>
            <person name="Ayuso-Fernandez I."/>
            <person name="Pacheco R."/>
            <person name="Padilla G."/>
            <person name="Ferreira P."/>
            <person name="Barriuso J."/>
            <person name="Kellner H."/>
            <person name="Castanera R."/>
            <person name="Alfaro M."/>
            <person name="Ramirez L."/>
            <person name="Pisabarro A.G."/>
            <person name="Kuo A."/>
            <person name="Tritt A."/>
            <person name="Lipzen A."/>
            <person name="He G."/>
            <person name="Yan M."/>
            <person name="Ng V."/>
            <person name="Cullen D."/>
            <person name="Martin F."/>
            <person name="Rosso M.-N."/>
            <person name="Henrissat B."/>
            <person name="Hibbett D."/>
            <person name="Martinez A.T."/>
            <person name="Grigoriev I.V."/>
        </authorList>
    </citation>
    <scope>NUCLEOTIDE SEQUENCE</scope>
    <source>
        <strain evidence="1">ATCC 90797</strain>
    </source>
</reference>
<evidence type="ECO:0000313" key="1">
    <source>
        <dbReference type="EMBL" id="KAF9497306.1"/>
    </source>
</evidence>
<keyword evidence="2" id="KW-1185">Reference proteome</keyword>
<organism evidence="1 2">
    <name type="scientific">Pleurotus eryngii</name>
    <name type="common">Boletus of the steppes</name>
    <dbReference type="NCBI Taxonomy" id="5323"/>
    <lineage>
        <taxon>Eukaryota</taxon>
        <taxon>Fungi</taxon>
        <taxon>Dikarya</taxon>
        <taxon>Basidiomycota</taxon>
        <taxon>Agaricomycotina</taxon>
        <taxon>Agaricomycetes</taxon>
        <taxon>Agaricomycetidae</taxon>
        <taxon>Agaricales</taxon>
        <taxon>Pleurotineae</taxon>
        <taxon>Pleurotaceae</taxon>
        <taxon>Pleurotus</taxon>
    </lineage>
</organism>
<protein>
    <submittedName>
        <fullName evidence="1">Uncharacterized protein</fullName>
    </submittedName>
</protein>
<feature type="non-terminal residue" evidence="1">
    <location>
        <position position="1"/>
    </location>
</feature>
<proteinExistence type="predicted"/>
<gene>
    <name evidence="1" type="ORF">BDN71DRAFT_1387973</name>
</gene>